<dbReference type="GO" id="GO:0004385">
    <property type="term" value="F:GMP kinase activity"/>
    <property type="evidence" value="ECO:0007669"/>
    <property type="project" value="UniProtKB-EC"/>
</dbReference>
<keyword evidence="11" id="KW-1185">Reference proteome</keyword>
<evidence type="ECO:0000313" key="11">
    <source>
        <dbReference type="Proteomes" id="UP001217754"/>
    </source>
</evidence>
<dbReference type="NCBIfam" id="TIGR03263">
    <property type="entry name" value="guanyl_kin"/>
    <property type="match status" value="1"/>
</dbReference>
<dbReference type="InterPro" id="IPR027417">
    <property type="entry name" value="P-loop_NTPase"/>
</dbReference>
<dbReference type="SUPFAM" id="SSF52540">
    <property type="entry name" value="P-loop containing nucleoside triphosphate hydrolases"/>
    <property type="match status" value="1"/>
</dbReference>
<dbReference type="EC" id="2.7.4.8" evidence="2"/>
<dbReference type="PANTHER" id="PTHR23117:SF13">
    <property type="entry name" value="GUANYLATE KINASE"/>
    <property type="match status" value="1"/>
</dbReference>
<feature type="domain" description="Guanylate kinase-like" evidence="9">
    <location>
        <begin position="6"/>
        <end position="191"/>
    </location>
</feature>
<sequence length="215" mass="23592">MASMSNRPIVLCGPSGVGKSTLIKRLFNEFPTSFGFSVSHTTRKMRPGEVDGTSYHFVTRDAFTKLVSEGAFLEHAEFGGNLYGTTAKAVQDVSEGAHRRAILDIDAQGVKLIKANHAYLNPVYIFLSPPAYNVLRERLEGRATDTQDAIGQRLKMALQELQFAREPNAFDYVVVNDDLDRAYKQLRAIILGETEGLALDSVPPADDAEKEANAA</sequence>
<dbReference type="GO" id="GO:0005524">
    <property type="term" value="F:ATP binding"/>
    <property type="evidence" value="ECO:0007669"/>
    <property type="project" value="UniProtKB-KW"/>
</dbReference>
<accession>A0AAF0F642</accession>
<evidence type="ECO:0000256" key="8">
    <source>
        <dbReference type="ARBA" id="ARBA00030128"/>
    </source>
</evidence>
<keyword evidence="5" id="KW-0547">Nucleotide-binding</keyword>
<evidence type="ECO:0000313" key="10">
    <source>
        <dbReference type="EMBL" id="WFD41289.1"/>
    </source>
</evidence>
<dbReference type="GO" id="GO:0005829">
    <property type="term" value="C:cytosol"/>
    <property type="evidence" value="ECO:0007669"/>
    <property type="project" value="TreeGrafter"/>
</dbReference>
<keyword evidence="7" id="KW-0067">ATP-binding</keyword>
<gene>
    <name evidence="10" type="primary">GUK1</name>
    <name evidence="10" type="ORF">MJAP1_004286</name>
</gene>
<evidence type="ECO:0000256" key="6">
    <source>
        <dbReference type="ARBA" id="ARBA00022777"/>
    </source>
</evidence>
<dbReference type="PROSITE" id="PS50052">
    <property type="entry name" value="GUANYLATE_KINASE_2"/>
    <property type="match status" value="1"/>
</dbReference>
<evidence type="ECO:0000256" key="7">
    <source>
        <dbReference type="ARBA" id="ARBA00022840"/>
    </source>
</evidence>
<dbReference type="SMART" id="SM00072">
    <property type="entry name" value="GuKc"/>
    <property type="match status" value="1"/>
</dbReference>
<proteinExistence type="inferred from homology"/>
<evidence type="ECO:0000256" key="5">
    <source>
        <dbReference type="ARBA" id="ARBA00022741"/>
    </source>
</evidence>
<name>A0AAF0F642_9BASI</name>
<protein>
    <recommendedName>
        <fullName evidence="3">Guanylate kinase</fullName>
        <ecNumber evidence="2">2.7.4.8</ecNumber>
    </recommendedName>
    <alternativeName>
        <fullName evidence="8">GMP kinase</fullName>
    </alternativeName>
</protein>
<keyword evidence="4 10" id="KW-0808">Transferase</keyword>
<dbReference type="Pfam" id="PF00625">
    <property type="entry name" value="Guanylate_kin"/>
    <property type="match status" value="1"/>
</dbReference>
<evidence type="ECO:0000256" key="3">
    <source>
        <dbReference type="ARBA" id="ARBA00016296"/>
    </source>
</evidence>
<dbReference type="FunFam" id="3.40.50.300:FF:000776">
    <property type="entry name" value="Guanylate kinase 2"/>
    <property type="match status" value="1"/>
</dbReference>
<dbReference type="Proteomes" id="UP001217754">
    <property type="component" value="Chromosome 9"/>
</dbReference>
<evidence type="ECO:0000259" key="9">
    <source>
        <dbReference type="PROSITE" id="PS50052"/>
    </source>
</evidence>
<dbReference type="PANTHER" id="PTHR23117">
    <property type="entry name" value="GUANYLATE KINASE-RELATED"/>
    <property type="match status" value="1"/>
</dbReference>
<dbReference type="RefSeq" id="XP_060124186.1">
    <property type="nucleotide sequence ID" value="XM_060268203.1"/>
</dbReference>
<evidence type="ECO:0000256" key="4">
    <source>
        <dbReference type="ARBA" id="ARBA00022679"/>
    </source>
</evidence>
<dbReference type="AlphaFoldDB" id="A0AAF0F642"/>
<dbReference type="Gene3D" id="3.40.50.300">
    <property type="entry name" value="P-loop containing nucleotide triphosphate hydrolases"/>
    <property type="match status" value="1"/>
</dbReference>
<dbReference type="PROSITE" id="PS00856">
    <property type="entry name" value="GUANYLATE_KINASE_1"/>
    <property type="match status" value="1"/>
</dbReference>
<dbReference type="InterPro" id="IPR017665">
    <property type="entry name" value="Guanylate_kinase"/>
</dbReference>
<reference evidence="10" key="1">
    <citation type="submission" date="2023-03" db="EMBL/GenBank/DDBJ databases">
        <title>Mating type loci evolution in Malassezia.</title>
        <authorList>
            <person name="Coelho M.A."/>
        </authorList>
    </citation>
    <scope>NUCLEOTIDE SEQUENCE</scope>
    <source>
        <strain evidence="10">CBS 9431</strain>
    </source>
</reference>
<dbReference type="GeneID" id="85227937"/>
<dbReference type="InterPro" id="IPR020590">
    <property type="entry name" value="Guanylate_kinase_CS"/>
</dbReference>
<dbReference type="CDD" id="cd00071">
    <property type="entry name" value="GMPK"/>
    <property type="match status" value="1"/>
</dbReference>
<organism evidence="10 11">
    <name type="scientific">Malassezia japonica</name>
    <dbReference type="NCBI Taxonomy" id="223818"/>
    <lineage>
        <taxon>Eukaryota</taxon>
        <taxon>Fungi</taxon>
        <taxon>Dikarya</taxon>
        <taxon>Basidiomycota</taxon>
        <taxon>Ustilaginomycotina</taxon>
        <taxon>Malasseziomycetes</taxon>
        <taxon>Malasseziales</taxon>
        <taxon>Malasseziaceae</taxon>
        <taxon>Malassezia</taxon>
    </lineage>
</organism>
<comment type="similarity">
    <text evidence="1">Belongs to the guanylate kinase family.</text>
</comment>
<evidence type="ECO:0000256" key="2">
    <source>
        <dbReference type="ARBA" id="ARBA00012961"/>
    </source>
</evidence>
<dbReference type="InterPro" id="IPR008145">
    <property type="entry name" value="GK/Ca_channel_bsu"/>
</dbReference>
<dbReference type="EMBL" id="CP119966">
    <property type="protein sequence ID" value="WFD41289.1"/>
    <property type="molecule type" value="Genomic_DNA"/>
</dbReference>
<evidence type="ECO:0000256" key="1">
    <source>
        <dbReference type="ARBA" id="ARBA00005790"/>
    </source>
</evidence>
<dbReference type="InterPro" id="IPR008144">
    <property type="entry name" value="Guanylate_kin-like_dom"/>
</dbReference>
<keyword evidence="6 10" id="KW-0418">Kinase</keyword>